<dbReference type="AlphaFoldDB" id="A1B090"/>
<dbReference type="GO" id="GO:0008270">
    <property type="term" value="F:zinc ion binding"/>
    <property type="evidence" value="ECO:0007669"/>
    <property type="project" value="InterPro"/>
</dbReference>
<dbReference type="InterPro" id="IPR024079">
    <property type="entry name" value="MetalloPept_cat_dom_sf"/>
</dbReference>
<dbReference type="SMART" id="SM00235">
    <property type="entry name" value="ZnMc"/>
    <property type="match status" value="1"/>
</dbReference>
<dbReference type="HOGENOM" id="CLU_394246_0_0_5"/>
<dbReference type="Pfam" id="PF00413">
    <property type="entry name" value="Peptidase_M10"/>
    <property type="match status" value="1"/>
</dbReference>
<dbReference type="InterPro" id="IPR011049">
    <property type="entry name" value="Serralysin-like_metalloprot_C"/>
</dbReference>
<dbReference type="EMBL" id="CP000489">
    <property type="protein sequence ID" value="ABL68934.1"/>
    <property type="molecule type" value="Genomic_DNA"/>
</dbReference>
<dbReference type="EnsemblBacteria" id="ABL68934">
    <property type="protein sequence ID" value="ABL68934"/>
    <property type="gene ID" value="Pden_0822"/>
</dbReference>
<dbReference type="GeneID" id="93452045"/>
<dbReference type="GO" id="GO:0004222">
    <property type="term" value="F:metalloendopeptidase activity"/>
    <property type="evidence" value="ECO:0007669"/>
    <property type="project" value="InterPro"/>
</dbReference>
<dbReference type="PROSITE" id="PS00330">
    <property type="entry name" value="HEMOLYSIN_CALCIUM"/>
    <property type="match status" value="7"/>
</dbReference>
<dbReference type="GO" id="GO:0006508">
    <property type="term" value="P:proteolysis"/>
    <property type="evidence" value="ECO:0007669"/>
    <property type="project" value="UniProtKB-KW"/>
</dbReference>
<dbReference type="InterPro" id="IPR050557">
    <property type="entry name" value="RTX_toxin/Mannuronan_C5-epim"/>
</dbReference>
<dbReference type="PANTHER" id="PTHR38340:SF1">
    <property type="entry name" value="S-LAYER PROTEIN"/>
    <property type="match status" value="1"/>
</dbReference>
<evidence type="ECO:0000256" key="6">
    <source>
        <dbReference type="ARBA" id="ARBA00022723"/>
    </source>
</evidence>
<dbReference type="SUPFAM" id="SSF55486">
    <property type="entry name" value="Metalloproteases ('zincins'), catalytic domain"/>
    <property type="match status" value="1"/>
</dbReference>
<gene>
    <name evidence="12" type="ordered locus">Pden_0822</name>
</gene>
<dbReference type="CDD" id="cd04277">
    <property type="entry name" value="ZnMc_serralysin_like"/>
    <property type="match status" value="1"/>
</dbReference>
<comment type="cofactor">
    <cofactor evidence="1">
        <name>Ca(2+)</name>
        <dbReference type="ChEBI" id="CHEBI:29108"/>
    </cofactor>
</comment>
<dbReference type="Gene3D" id="3.40.390.10">
    <property type="entry name" value="Collagenase (Catalytic Domain)"/>
    <property type="match status" value="1"/>
</dbReference>
<keyword evidence="8" id="KW-0378">Hydrolase</keyword>
<evidence type="ECO:0000313" key="13">
    <source>
        <dbReference type="Proteomes" id="UP000000361"/>
    </source>
</evidence>
<dbReference type="eggNOG" id="COG2931">
    <property type="taxonomic scope" value="Bacteria"/>
</dbReference>
<organism evidence="12 13">
    <name type="scientific">Paracoccus denitrificans (strain Pd 1222)</name>
    <dbReference type="NCBI Taxonomy" id="318586"/>
    <lineage>
        <taxon>Bacteria</taxon>
        <taxon>Pseudomonadati</taxon>
        <taxon>Pseudomonadota</taxon>
        <taxon>Alphaproteobacteria</taxon>
        <taxon>Rhodobacterales</taxon>
        <taxon>Paracoccaceae</taxon>
        <taxon>Paracoccus</taxon>
    </lineage>
</organism>
<dbReference type="GO" id="GO:0005615">
    <property type="term" value="C:extracellular space"/>
    <property type="evidence" value="ECO:0007669"/>
    <property type="project" value="InterPro"/>
</dbReference>
<dbReference type="OrthoDB" id="733404at2"/>
<proteinExistence type="inferred from homology"/>
<dbReference type="SUPFAM" id="SSF89260">
    <property type="entry name" value="Collagen-binding domain"/>
    <property type="match status" value="1"/>
</dbReference>
<dbReference type="GO" id="GO:0031012">
    <property type="term" value="C:extracellular matrix"/>
    <property type="evidence" value="ECO:0007669"/>
    <property type="project" value="InterPro"/>
</dbReference>
<keyword evidence="6" id="KW-0479">Metal-binding</keyword>
<dbReference type="InterPro" id="IPR001343">
    <property type="entry name" value="Hemolysn_Ca-bd"/>
</dbReference>
<evidence type="ECO:0000256" key="3">
    <source>
        <dbReference type="ARBA" id="ARBA00009490"/>
    </source>
</evidence>
<keyword evidence="13" id="KW-1185">Reference proteome</keyword>
<name>A1B090_PARDP</name>
<dbReference type="Gene3D" id="2.60.120.380">
    <property type="match status" value="1"/>
</dbReference>
<dbReference type="Pfam" id="PF08548">
    <property type="entry name" value="Peptidase_M10_C"/>
    <property type="match status" value="1"/>
</dbReference>
<evidence type="ECO:0000256" key="9">
    <source>
        <dbReference type="ARBA" id="ARBA00022833"/>
    </source>
</evidence>
<dbReference type="RefSeq" id="WP_011747162.1">
    <property type="nucleotide sequence ID" value="NC_008686.1"/>
</dbReference>
<feature type="region of interest" description="Disordered" evidence="10">
    <location>
        <begin position="603"/>
        <end position="625"/>
    </location>
</feature>
<dbReference type="PANTHER" id="PTHR38340">
    <property type="entry name" value="S-LAYER PROTEIN"/>
    <property type="match status" value="1"/>
</dbReference>
<dbReference type="KEGG" id="pde:Pden_0822"/>
<evidence type="ECO:0000256" key="7">
    <source>
        <dbReference type="ARBA" id="ARBA00022737"/>
    </source>
</evidence>
<dbReference type="Proteomes" id="UP000000361">
    <property type="component" value="Chromosome 1"/>
</dbReference>
<dbReference type="InterPro" id="IPR006026">
    <property type="entry name" value="Peptidase_Metallo"/>
</dbReference>
<dbReference type="InterPro" id="IPR018511">
    <property type="entry name" value="Hemolysin-typ_Ca-bd_CS"/>
</dbReference>
<reference evidence="13" key="1">
    <citation type="submission" date="2006-12" db="EMBL/GenBank/DDBJ databases">
        <title>Complete sequence of chromosome 1 of Paracoccus denitrificans PD1222.</title>
        <authorList>
            <person name="Copeland A."/>
            <person name="Lucas S."/>
            <person name="Lapidus A."/>
            <person name="Barry K."/>
            <person name="Detter J.C."/>
            <person name="Glavina del Rio T."/>
            <person name="Hammon N."/>
            <person name="Israni S."/>
            <person name="Dalin E."/>
            <person name="Tice H."/>
            <person name="Pitluck S."/>
            <person name="Munk A.C."/>
            <person name="Brettin T."/>
            <person name="Bruce D."/>
            <person name="Han C."/>
            <person name="Tapia R."/>
            <person name="Gilna P."/>
            <person name="Schmutz J."/>
            <person name="Larimer F."/>
            <person name="Land M."/>
            <person name="Hauser L."/>
            <person name="Kyrpides N."/>
            <person name="Lykidis A."/>
            <person name="Spiro S."/>
            <person name="Richardson D.J."/>
            <person name="Moir J.W.B."/>
            <person name="Ferguson S.J."/>
            <person name="van Spanning R.J.M."/>
            <person name="Richardson P."/>
        </authorList>
    </citation>
    <scope>NUCLEOTIDE SEQUENCE [LARGE SCALE GENOMIC DNA]</scope>
    <source>
        <strain evidence="13">Pd 1222</strain>
    </source>
</reference>
<protein>
    <submittedName>
        <fullName evidence="12">Peptidase domain protein</fullName>
    </submittedName>
</protein>
<sequence>MTLTGRNLTFADAAGTTLHETAAVARAVRTEGGDAPAGRSTGYAMAVGDTFNGTLSAGDRDWVRVELQPGSYVITLDSRGAAGVYDPYLRVMDDDGVQVAQNDDGDGLNSRLVLNVAQPGTYYLEAGSYAGLYSGAYSLNLAATGPTHHFTMAEIALQLTDGYWEATGRSRRAFDVGQGDVLNVDLSGLTQEGRQLAGMALSAWAQVTGIVFNRNPGTNATIHITFDDSDWGAWSSSMTSGDRIVSSHVNIGLDWLISYGTGYNSYSYQTYIHEIGHALGLGHAGNYNGSAVLGVNNHYLNDSWQASVMSYFDQAENVWVDASFAYIASPMTADILAIQRLYGPTAIRTGNNTYGETTNAGPSYATIAALLRNADTRDDIAFTIFDQGGVDMLDLGTDTRGQRISLVAGTSSNAYGLVGNISIMPGTLIENAQAGRGNDLVIGNWADNILRGGAGNDTLRGAAGNDTLNGQGGADRLVGGVGDDVYVTDGRDQIVEAAGQGIDTVRSTVTLQLGANLENLVLISNAAQDGGGNALANRLTGNAHANRLEGFSGNDTLLGGQGNDTLYGGNGWDVLGGGAGADLLIGGNGNDILRGWTGNDTLRGGAGNDTLNGQGGADRLEGGAGDDVYVTDGRDQIVEAAGQGIDTVRSTVTLRLGANLENLVLISNAAQDGSGNGLANRLTGNAHANRLEGFFGNDTLLGRQGNDLLFGGQGDDWLEGGAGADLLVGGQGDDTMLGGAGADHFVFQGGRDVVGDFQDDLDTLRIDDALWGGGPRSVAQVLQLAHVAGGNTVFDFGNGNVLTLNGFANIAALQDDLIIV</sequence>
<evidence type="ECO:0000256" key="10">
    <source>
        <dbReference type="SAM" id="MobiDB-lite"/>
    </source>
</evidence>
<dbReference type="GO" id="GO:0005509">
    <property type="term" value="F:calcium ion binding"/>
    <property type="evidence" value="ECO:0007669"/>
    <property type="project" value="InterPro"/>
</dbReference>
<dbReference type="InterPro" id="IPR034033">
    <property type="entry name" value="Serralysin-like"/>
</dbReference>
<keyword evidence="4" id="KW-0964">Secreted</keyword>
<evidence type="ECO:0000256" key="8">
    <source>
        <dbReference type="ARBA" id="ARBA00022801"/>
    </source>
</evidence>
<keyword evidence="7" id="KW-0677">Repeat</keyword>
<dbReference type="SUPFAM" id="SSF51120">
    <property type="entry name" value="beta-Roll"/>
    <property type="match status" value="3"/>
</dbReference>
<evidence type="ECO:0000256" key="5">
    <source>
        <dbReference type="ARBA" id="ARBA00022670"/>
    </source>
</evidence>
<dbReference type="Pfam" id="PF00353">
    <property type="entry name" value="HemolysinCabind"/>
    <property type="match status" value="5"/>
</dbReference>
<dbReference type="InterPro" id="IPR001818">
    <property type="entry name" value="Pept_M10_metallopeptidase"/>
</dbReference>
<comment type="similarity">
    <text evidence="3">Belongs to the peptidase M10B family.</text>
</comment>
<evidence type="ECO:0000313" key="12">
    <source>
        <dbReference type="EMBL" id="ABL68934.1"/>
    </source>
</evidence>
<evidence type="ECO:0000256" key="4">
    <source>
        <dbReference type="ARBA" id="ARBA00022525"/>
    </source>
</evidence>
<feature type="domain" description="Peptidase metallopeptidase" evidence="11">
    <location>
        <begin position="170"/>
        <end position="314"/>
    </location>
</feature>
<dbReference type="InterPro" id="IPR013858">
    <property type="entry name" value="Peptidase_M10B_C"/>
</dbReference>
<keyword evidence="9" id="KW-0862">Zinc</keyword>
<evidence type="ECO:0000256" key="2">
    <source>
        <dbReference type="ARBA" id="ARBA00004613"/>
    </source>
</evidence>
<evidence type="ECO:0000259" key="11">
    <source>
        <dbReference type="SMART" id="SM00235"/>
    </source>
</evidence>
<keyword evidence="5" id="KW-0645">Protease</keyword>
<dbReference type="PRINTS" id="PR00313">
    <property type="entry name" value="CABNDNGRPT"/>
</dbReference>
<dbReference type="STRING" id="318586.Pden_0822"/>
<evidence type="ECO:0000256" key="1">
    <source>
        <dbReference type="ARBA" id="ARBA00001913"/>
    </source>
</evidence>
<comment type="subcellular location">
    <subcellularLocation>
        <location evidence="2">Secreted</location>
    </subcellularLocation>
</comment>
<dbReference type="Gene3D" id="2.150.10.10">
    <property type="entry name" value="Serralysin-like metalloprotease, C-terminal"/>
    <property type="match status" value="3"/>
</dbReference>
<accession>A1B090</accession>